<evidence type="ECO:0000256" key="1">
    <source>
        <dbReference type="ARBA" id="ARBA00004138"/>
    </source>
</evidence>
<dbReference type="GO" id="GO:0005737">
    <property type="term" value="C:cytoplasm"/>
    <property type="evidence" value="ECO:0007669"/>
    <property type="project" value="UniProtKB-SubCell"/>
</dbReference>
<dbReference type="PROSITE" id="PS00135">
    <property type="entry name" value="TRYPSIN_SER"/>
    <property type="match status" value="1"/>
</dbReference>
<keyword evidence="7 11" id="KW-0378">Hydrolase</keyword>
<dbReference type="InterPro" id="IPR043504">
    <property type="entry name" value="Peptidase_S1_PA_chymotrypsin"/>
</dbReference>
<evidence type="ECO:0000256" key="9">
    <source>
        <dbReference type="ARBA" id="ARBA00023157"/>
    </source>
</evidence>
<dbReference type="InterPro" id="IPR018114">
    <property type="entry name" value="TRYPSIN_HIS"/>
</dbReference>
<dbReference type="InterPro" id="IPR033116">
    <property type="entry name" value="TRYPSIN_SER"/>
</dbReference>
<evidence type="ECO:0000256" key="2">
    <source>
        <dbReference type="ARBA" id="ARBA00004496"/>
    </source>
</evidence>
<evidence type="ECO:0000256" key="5">
    <source>
        <dbReference type="ARBA" id="ARBA00022525"/>
    </source>
</evidence>
<keyword evidence="10" id="KW-0966">Cell projection</keyword>
<organism evidence="14 15">
    <name type="scientific">Pseudoalteromonas luteoviolacea CPMOR-1</name>
    <dbReference type="NCBI Taxonomy" id="1365248"/>
    <lineage>
        <taxon>Bacteria</taxon>
        <taxon>Pseudomonadati</taxon>
        <taxon>Pseudomonadota</taxon>
        <taxon>Gammaproteobacteria</taxon>
        <taxon>Alteromonadales</taxon>
        <taxon>Pseudoalteromonadaceae</taxon>
        <taxon>Pseudoalteromonas</taxon>
    </lineage>
</organism>
<dbReference type="InterPro" id="IPR009003">
    <property type="entry name" value="Peptidase_S1_PA"/>
</dbReference>
<dbReference type="AlphaFoldDB" id="A0A161YCF8"/>
<keyword evidence="4" id="KW-0963">Cytoplasm</keyword>
<dbReference type="SMART" id="SM00495">
    <property type="entry name" value="ChtBD3"/>
    <property type="match status" value="1"/>
</dbReference>
<dbReference type="InterPro" id="IPR013783">
    <property type="entry name" value="Ig-like_fold"/>
</dbReference>
<dbReference type="Gene3D" id="2.10.10.20">
    <property type="entry name" value="Carbohydrate-binding module superfamily 5/12"/>
    <property type="match status" value="1"/>
</dbReference>
<dbReference type="Proteomes" id="UP000076486">
    <property type="component" value="Unassembled WGS sequence"/>
</dbReference>
<keyword evidence="11" id="KW-0720">Serine protease</keyword>
<dbReference type="PANTHER" id="PTHR24264:SF65">
    <property type="entry name" value="SRCR DOMAIN-CONTAINING PROTEIN"/>
    <property type="match status" value="1"/>
</dbReference>
<comment type="caution">
    <text evidence="14">The sequence shown here is derived from an EMBL/GenBank/DDBJ whole genome shotgun (WGS) entry which is preliminary data.</text>
</comment>
<keyword evidence="12" id="KW-0732">Signal</keyword>
<dbReference type="Pfam" id="PF00089">
    <property type="entry name" value="Trypsin"/>
    <property type="match status" value="1"/>
</dbReference>
<dbReference type="SMART" id="SM00020">
    <property type="entry name" value="Tryp_SPc"/>
    <property type="match status" value="1"/>
</dbReference>
<evidence type="ECO:0000313" key="14">
    <source>
        <dbReference type="EMBL" id="KZN57586.1"/>
    </source>
</evidence>
<dbReference type="InterPro" id="IPR036573">
    <property type="entry name" value="CBM_sf_5/12"/>
</dbReference>
<feature type="signal peptide" evidence="12">
    <location>
        <begin position="1"/>
        <end position="29"/>
    </location>
</feature>
<reference evidence="14 15" key="1">
    <citation type="submission" date="2013-07" db="EMBL/GenBank/DDBJ databases">
        <title>Comparative Genomic and Metabolomic Analysis of Twelve Strains of Pseudoalteromonas luteoviolacea.</title>
        <authorList>
            <person name="Vynne N.G."/>
            <person name="Mansson M."/>
            <person name="Gram L."/>
        </authorList>
    </citation>
    <scope>NUCLEOTIDE SEQUENCE [LARGE SCALE GENOMIC DNA]</scope>
    <source>
        <strain evidence="14 15">CPMOR-1</strain>
    </source>
</reference>
<dbReference type="PRINTS" id="PR00722">
    <property type="entry name" value="CHYMOTRYPSIN"/>
</dbReference>
<dbReference type="PANTHER" id="PTHR24264">
    <property type="entry name" value="TRYPSIN-RELATED"/>
    <property type="match status" value="1"/>
</dbReference>
<dbReference type="Pfam" id="PF22544">
    <property type="entry name" value="HYDIN_VesB_CFA65-like_Ig"/>
    <property type="match status" value="1"/>
</dbReference>
<dbReference type="GO" id="GO:0004252">
    <property type="term" value="F:serine-type endopeptidase activity"/>
    <property type="evidence" value="ECO:0007669"/>
    <property type="project" value="InterPro"/>
</dbReference>
<gene>
    <name evidence="14" type="ORF">N473_06785</name>
</gene>
<evidence type="ECO:0000256" key="12">
    <source>
        <dbReference type="SAM" id="SignalP"/>
    </source>
</evidence>
<keyword evidence="9" id="KW-1015">Disulfide bond</keyword>
<dbReference type="FunFam" id="2.40.10.10:FF:000068">
    <property type="entry name" value="transmembrane protease serine 2"/>
    <property type="match status" value="1"/>
</dbReference>
<dbReference type="CDD" id="cd12215">
    <property type="entry name" value="ChiC_BD"/>
    <property type="match status" value="1"/>
</dbReference>
<evidence type="ECO:0000256" key="6">
    <source>
        <dbReference type="ARBA" id="ARBA00022670"/>
    </source>
</evidence>
<sequence length="438" mass="46705">MKGTTHSIKGAMRHTLLATSMIASLPVLAFDDIKPNIVGGIPADTTEWPFYTQILRSNGTTAFCGGSYIGDGYVLTAAHCVRNRTASELNVKVAGFILGGSDGDRIAVEQVHMHPNYNNSTLHNDIAVLKLTRVPTQGASVTLAQSSIDYYAREGDLLTVAGLGRLQEGGTRPTNLYEVDVPLVSDAVCRQTGGHYSNVGATEFCAGYPQGQKDSCNGDSGGPIVIQSGGQTVQLGIVSWGVGCARPENYGVYADVSVYDQWIESIKNGTVPVQVGYQEQTTLADFVVGDTVRHTFTITNTGSPTFTFNQLNVAALGVTSNLVTTVDTCSASTLTQNQNCKVSVEFSAATPGLAQTTLTFKVDGSTTTYVARVFATATDGSNVCNGTWDANTVYVRPDRVTYRGSEYEARYWTRGDIPSESGLYGAWKLIGNDPTCTK</sequence>
<dbReference type="SUPFAM" id="SSF51055">
    <property type="entry name" value="Carbohydrate binding domain"/>
    <property type="match status" value="1"/>
</dbReference>
<comment type="subcellular location">
    <subcellularLocation>
        <location evidence="1">Cell projection</location>
        <location evidence="1">Cilium</location>
    </subcellularLocation>
    <subcellularLocation>
        <location evidence="2">Cytoplasm</location>
    </subcellularLocation>
    <subcellularLocation>
        <location evidence="3">Secreted</location>
    </subcellularLocation>
</comment>
<dbReference type="InterPro" id="IPR050127">
    <property type="entry name" value="Serine_Proteases_S1"/>
</dbReference>
<dbReference type="Pfam" id="PF02839">
    <property type="entry name" value="CBM_5_12"/>
    <property type="match status" value="1"/>
</dbReference>
<feature type="chain" id="PRO_5007830171" description="Peptidase S1 domain-containing protein" evidence="12">
    <location>
        <begin position="30"/>
        <end position="438"/>
    </location>
</feature>
<feature type="domain" description="Peptidase S1" evidence="13">
    <location>
        <begin position="37"/>
        <end position="268"/>
    </location>
</feature>
<proteinExistence type="predicted"/>
<dbReference type="InterPro" id="IPR053879">
    <property type="entry name" value="HYDIN_VesB_CFA65-like_Ig"/>
</dbReference>
<dbReference type="SUPFAM" id="SSF50494">
    <property type="entry name" value="Trypsin-like serine proteases"/>
    <property type="match status" value="1"/>
</dbReference>
<dbReference type="GO" id="GO:0030246">
    <property type="term" value="F:carbohydrate binding"/>
    <property type="evidence" value="ECO:0007669"/>
    <property type="project" value="InterPro"/>
</dbReference>
<evidence type="ECO:0000256" key="4">
    <source>
        <dbReference type="ARBA" id="ARBA00022490"/>
    </source>
</evidence>
<evidence type="ECO:0000256" key="10">
    <source>
        <dbReference type="ARBA" id="ARBA00023273"/>
    </source>
</evidence>
<name>A0A161YCF8_9GAMM</name>
<keyword evidence="8" id="KW-0969">Cilium</keyword>
<dbReference type="PROSITE" id="PS50240">
    <property type="entry name" value="TRYPSIN_DOM"/>
    <property type="match status" value="1"/>
</dbReference>
<dbReference type="GO" id="GO:0005975">
    <property type="term" value="P:carbohydrate metabolic process"/>
    <property type="evidence" value="ECO:0007669"/>
    <property type="project" value="InterPro"/>
</dbReference>
<dbReference type="GO" id="GO:0005615">
    <property type="term" value="C:extracellular space"/>
    <property type="evidence" value="ECO:0007669"/>
    <property type="project" value="TreeGrafter"/>
</dbReference>
<dbReference type="Gene3D" id="2.60.40.10">
    <property type="entry name" value="Immunoglobulins"/>
    <property type="match status" value="1"/>
</dbReference>
<dbReference type="GO" id="GO:0004553">
    <property type="term" value="F:hydrolase activity, hydrolyzing O-glycosyl compounds"/>
    <property type="evidence" value="ECO:0007669"/>
    <property type="project" value="InterPro"/>
</dbReference>
<evidence type="ECO:0000256" key="8">
    <source>
        <dbReference type="ARBA" id="ARBA00023069"/>
    </source>
</evidence>
<dbReference type="FunFam" id="2.40.10.10:FF:000002">
    <property type="entry name" value="Transmembrane protease serine"/>
    <property type="match status" value="1"/>
</dbReference>
<evidence type="ECO:0000256" key="11">
    <source>
        <dbReference type="RuleBase" id="RU363034"/>
    </source>
</evidence>
<dbReference type="InterPro" id="IPR003610">
    <property type="entry name" value="CBM5/12"/>
</dbReference>
<keyword evidence="6 11" id="KW-0645">Protease</keyword>
<evidence type="ECO:0000256" key="7">
    <source>
        <dbReference type="ARBA" id="ARBA00022801"/>
    </source>
</evidence>
<dbReference type="RefSeq" id="WP_231099635.1">
    <property type="nucleotide sequence ID" value="NZ_AUYC01000095.1"/>
</dbReference>
<accession>A0A161YCF8</accession>
<dbReference type="CDD" id="cd00190">
    <property type="entry name" value="Tryp_SPc"/>
    <property type="match status" value="1"/>
</dbReference>
<evidence type="ECO:0000259" key="13">
    <source>
        <dbReference type="PROSITE" id="PS50240"/>
    </source>
</evidence>
<evidence type="ECO:0000313" key="15">
    <source>
        <dbReference type="Proteomes" id="UP000076486"/>
    </source>
</evidence>
<dbReference type="InterPro" id="IPR001314">
    <property type="entry name" value="Peptidase_S1A"/>
</dbReference>
<dbReference type="GO" id="GO:0006508">
    <property type="term" value="P:proteolysis"/>
    <property type="evidence" value="ECO:0007669"/>
    <property type="project" value="UniProtKB-KW"/>
</dbReference>
<protein>
    <recommendedName>
        <fullName evidence="13">Peptidase S1 domain-containing protein</fullName>
    </recommendedName>
</protein>
<dbReference type="Gene3D" id="2.40.10.10">
    <property type="entry name" value="Trypsin-like serine proteases"/>
    <property type="match status" value="1"/>
</dbReference>
<dbReference type="PATRIC" id="fig|1365248.3.peg.5383"/>
<dbReference type="EMBL" id="AUYC01000095">
    <property type="protein sequence ID" value="KZN57586.1"/>
    <property type="molecule type" value="Genomic_DNA"/>
</dbReference>
<keyword evidence="5" id="KW-0964">Secreted</keyword>
<dbReference type="InterPro" id="IPR001254">
    <property type="entry name" value="Trypsin_dom"/>
</dbReference>
<evidence type="ECO:0000256" key="3">
    <source>
        <dbReference type="ARBA" id="ARBA00004613"/>
    </source>
</evidence>
<dbReference type="PROSITE" id="PS00134">
    <property type="entry name" value="TRYPSIN_HIS"/>
    <property type="match status" value="1"/>
</dbReference>